<evidence type="ECO:0000313" key="4">
    <source>
        <dbReference type="EMBL" id="ELT96025.1"/>
    </source>
</evidence>
<dbReference type="HOGENOM" id="CLU_035653_0_0_1"/>
<keyword evidence="1" id="KW-0393">Immunoglobulin domain</keyword>
<dbReference type="SUPFAM" id="SSF49265">
    <property type="entry name" value="Fibronectin type III"/>
    <property type="match status" value="3"/>
</dbReference>
<name>R7TYI2_CAPTE</name>
<feature type="domain" description="Fibronectin type-III" evidence="3">
    <location>
        <begin position="268"/>
        <end position="364"/>
    </location>
</feature>
<dbReference type="InterPro" id="IPR003961">
    <property type="entry name" value="FN3_dom"/>
</dbReference>
<proteinExistence type="predicted"/>
<dbReference type="PRINTS" id="PR00014">
    <property type="entry name" value="FNTYPEIII"/>
</dbReference>
<reference evidence="4 6" key="2">
    <citation type="journal article" date="2013" name="Nature">
        <title>Insights into bilaterian evolution from three spiralian genomes.</title>
        <authorList>
            <person name="Simakov O."/>
            <person name="Marletaz F."/>
            <person name="Cho S.J."/>
            <person name="Edsinger-Gonzales E."/>
            <person name="Havlak P."/>
            <person name="Hellsten U."/>
            <person name="Kuo D.H."/>
            <person name="Larsson T."/>
            <person name="Lv J."/>
            <person name="Arendt D."/>
            <person name="Savage R."/>
            <person name="Osoegawa K."/>
            <person name="de Jong P."/>
            <person name="Grimwood J."/>
            <person name="Chapman J.A."/>
            <person name="Shapiro H."/>
            <person name="Aerts A."/>
            <person name="Otillar R.P."/>
            <person name="Terry A.Y."/>
            <person name="Boore J.L."/>
            <person name="Grigoriev I.V."/>
            <person name="Lindberg D.R."/>
            <person name="Seaver E.C."/>
            <person name="Weisblat D.A."/>
            <person name="Putnam N.H."/>
            <person name="Rokhsar D.S."/>
        </authorList>
    </citation>
    <scope>NUCLEOTIDE SEQUENCE</scope>
    <source>
        <strain evidence="4 6">I ESC-2004</strain>
    </source>
</reference>
<feature type="domain" description="Fibronectin type-III" evidence="3">
    <location>
        <begin position="371"/>
        <end position="467"/>
    </location>
</feature>
<evidence type="ECO:0000313" key="5">
    <source>
        <dbReference type="EnsemblMetazoa" id="CapteP163815"/>
    </source>
</evidence>
<feature type="region of interest" description="Disordered" evidence="2">
    <location>
        <begin position="46"/>
        <end position="68"/>
    </location>
</feature>
<gene>
    <name evidence="4" type="ORF">CAPTEDRAFT_163815</name>
</gene>
<dbReference type="Pfam" id="PF00041">
    <property type="entry name" value="fn3"/>
    <property type="match status" value="3"/>
</dbReference>
<feature type="domain" description="Fibronectin type-III" evidence="3">
    <location>
        <begin position="168"/>
        <end position="261"/>
    </location>
</feature>
<dbReference type="EMBL" id="KB308943">
    <property type="protein sequence ID" value="ELT96025.1"/>
    <property type="molecule type" value="Genomic_DNA"/>
</dbReference>
<dbReference type="SMART" id="SM00060">
    <property type="entry name" value="FN3"/>
    <property type="match status" value="4"/>
</dbReference>
<reference evidence="5" key="3">
    <citation type="submission" date="2015-06" db="UniProtKB">
        <authorList>
            <consortium name="EnsemblMetazoa"/>
        </authorList>
    </citation>
    <scope>IDENTIFICATION</scope>
</reference>
<dbReference type="OrthoDB" id="6136057at2759"/>
<dbReference type="PANTHER" id="PTHR14340">
    <property type="entry name" value="MICROFIBRIL-ASSOCIATED GLYCOPROTEIN 3"/>
    <property type="match status" value="1"/>
</dbReference>
<sequence length="535" mass="59620">MRDTTVSTGWSRVERVRAHIHSFTITHLYEGRHYYFRVIAENSSGRSHPLETRRSVTTKSPFNTPGAPTSLRIIGISDDSISIEWGAPRNDGGSPITGYVIEKCNTHSSVWSHVATVGATTTSYLASKLLSNESYFLRVAAENEEGRGNNLELTEPVKPKKPKGLPGAPVNLSIDFMGRESVTLNWRKPRETGGVPLSGYIVEQQEGTSTRWRVAAYVEPTRTWWSAHGLHHGDYNYRVRAENPVGAGPPCMLHSLVSPSQSKSRPSVPTRFEVSNVTEDSATLSWLPPDRDGESRIFNYVIESREATPGSSWHRVKTVNSSDNLIATVDGLREGRNYHFRIHAVNALGAGPNVETRDSAIPKRRSGPPMPPQGPIRVIRVTRNMLAIHWTPSLDNGGSPIERYTIEKREADRSHWMQAGTCAPDVSAYCVTDLAENTMYYFRIIAENAYGRSDPLEFEKPVIPKRIYESAKTTDVESLLREAYMETSTSSHLARSSSSSTRQVTHSERMYSAYGDEPLTSSTDTLDLSAWTSRH</sequence>
<dbReference type="STRING" id="283909.R7TYI2"/>
<dbReference type="Proteomes" id="UP000014760">
    <property type="component" value="Unassembled WGS sequence"/>
</dbReference>
<dbReference type="OMA" id="LEWVPVN"/>
<dbReference type="PROSITE" id="PS50853">
    <property type="entry name" value="FN3"/>
    <property type="match status" value="5"/>
</dbReference>
<evidence type="ECO:0000313" key="6">
    <source>
        <dbReference type="Proteomes" id="UP000014760"/>
    </source>
</evidence>
<evidence type="ECO:0000256" key="2">
    <source>
        <dbReference type="SAM" id="MobiDB-lite"/>
    </source>
</evidence>
<evidence type="ECO:0000259" key="3">
    <source>
        <dbReference type="PROSITE" id="PS50853"/>
    </source>
</evidence>
<keyword evidence="6" id="KW-1185">Reference proteome</keyword>
<evidence type="ECO:0000256" key="1">
    <source>
        <dbReference type="ARBA" id="ARBA00023319"/>
    </source>
</evidence>
<feature type="region of interest" description="Disordered" evidence="2">
    <location>
        <begin position="353"/>
        <end position="375"/>
    </location>
</feature>
<dbReference type="EMBL" id="AMQN01011565">
    <property type="status" value="NOT_ANNOTATED_CDS"/>
    <property type="molecule type" value="Genomic_DNA"/>
</dbReference>
<accession>R7TYI2</accession>
<feature type="compositionally biased region" description="Polar residues" evidence="2">
    <location>
        <begin position="55"/>
        <end position="67"/>
    </location>
</feature>
<dbReference type="AlphaFoldDB" id="R7TYI2"/>
<dbReference type="InterPro" id="IPR036116">
    <property type="entry name" value="FN3_sf"/>
</dbReference>
<dbReference type="PANTHER" id="PTHR14340:SF9">
    <property type="entry name" value="FIBRONECTIN TYPE-III DOMAIN-CONTAINING PROTEIN"/>
    <property type="match status" value="1"/>
</dbReference>
<protein>
    <recommendedName>
        <fullName evidence="3">Fibronectin type-III domain-containing protein</fullName>
    </recommendedName>
</protein>
<reference evidence="6" key="1">
    <citation type="submission" date="2012-12" db="EMBL/GenBank/DDBJ databases">
        <authorList>
            <person name="Hellsten U."/>
            <person name="Grimwood J."/>
            <person name="Chapman J.A."/>
            <person name="Shapiro H."/>
            <person name="Aerts A."/>
            <person name="Otillar R.P."/>
            <person name="Terry A.Y."/>
            <person name="Boore J.L."/>
            <person name="Simakov O."/>
            <person name="Marletaz F."/>
            <person name="Cho S.-J."/>
            <person name="Edsinger-Gonzales E."/>
            <person name="Havlak P."/>
            <person name="Kuo D.-H."/>
            <person name="Larsson T."/>
            <person name="Lv J."/>
            <person name="Arendt D."/>
            <person name="Savage R."/>
            <person name="Osoegawa K."/>
            <person name="de Jong P."/>
            <person name="Lindberg D.R."/>
            <person name="Seaver E.C."/>
            <person name="Weisblat D.A."/>
            <person name="Putnam N.H."/>
            <person name="Grigoriev I.V."/>
            <person name="Rokhsar D.S."/>
        </authorList>
    </citation>
    <scope>NUCLEOTIDE SEQUENCE</scope>
    <source>
        <strain evidence="6">I ESC-2004</strain>
    </source>
</reference>
<organism evidence="4">
    <name type="scientific">Capitella teleta</name>
    <name type="common">Polychaete worm</name>
    <dbReference type="NCBI Taxonomy" id="283909"/>
    <lineage>
        <taxon>Eukaryota</taxon>
        <taxon>Metazoa</taxon>
        <taxon>Spiralia</taxon>
        <taxon>Lophotrochozoa</taxon>
        <taxon>Annelida</taxon>
        <taxon>Polychaeta</taxon>
        <taxon>Sedentaria</taxon>
        <taxon>Scolecida</taxon>
        <taxon>Capitellidae</taxon>
        <taxon>Capitella</taxon>
    </lineage>
</organism>
<dbReference type="CDD" id="cd00063">
    <property type="entry name" value="FN3"/>
    <property type="match status" value="5"/>
</dbReference>
<feature type="domain" description="Fibronectin type-III" evidence="3">
    <location>
        <begin position="1"/>
        <end position="61"/>
    </location>
</feature>
<feature type="domain" description="Fibronectin type-III" evidence="3">
    <location>
        <begin position="67"/>
        <end position="162"/>
    </location>
</feature>
<dbReference type="EnsemblMetazoa" id="CapteT163815">
    <property type="protein sequence ID" value="CapteP163815"/>
    <property type="gene ID" value="CapteG163815"/>
</dbReference>
<dbReference type="Gene3D" id="2.60.40.10">
    <property type="entry name" value="Immunoglobulins"/>
    <property type="match status" value="5"/>
</dbReference>
<dbReference type="FunFam" id="2.60.40.10:FF:001232">
    <property type="entry name" value="Immunoglobulin-like and fibronectin type III domain-containing 1"/>
    <property type="match status" value="1"/>
</dbReference>
<dbReference type="InterPro" id="IPR013783">
    <property type="entry name" value="Ig-like_fold"/>
</dbReference>